<feature type="transmembrane region" description="Helical" evidence="3">
    <location>
        <begin position="86"/>
        <end position="104"/>
    </location>
</feature>
<gene>
    <name evidence="5" type="primary">LOC116292696</name>
</gene>
<dbReference type="PANTHER" id="PTHR47399:SF1">
    <property type="entry name" value="TRANSMEMBRANE PROTEIN 121B"/>
    <property type="match status" value="1"/>
</dbReference>
<feature type="transmembrane region" description="Helical" evidence="3">
    <location>
        <begin position="124"/>
        <end position="143"/>
    </location>
</feature>
<keyword evidence="3" id="KW-0472">Membrane</keyword>
<protein>
    <submittedName>
        <fullName evidence="5">Transmembrane protein 121B-like</fullName>
    </submittedName>
</protein>
<dbReference type="OrthoDB" id="5964337at2759"/>
<keyword evidence="3" id="KW-1133">Transmembrane helix</keyword>
<feature type="transmembrane region" description="Helical" evidence="3">
    <location>
        <begin position="40"/>
        <end position="65"/>
    </location>
</feature>
<reference evidence="5" key="1">
    <citation type="submission" date="2025-08" db="UniProtKB">
        <authorList>
            <consortium name="RefSeq"/>
        </authorList>
    </citation>
    <scope>IDENTIFICATION</scope>
    <source>
        <tissue evidence="5">Tentacle</tissue>
    </source>
</reference>
<feature type="transmembrane region" description="Helical" evidence="3">
    <location>
        <begin position="12"/>
        <end position="34"/>
    </location>
</feature>
<keyword evidence="3" id="KW-0812">Transmembrane</keyword>
<dbReference type="AlphaFoldDB" id="A0A6P8HHN4"/>
<sequence length="341" mass="38678">MGKNTAIWRRHVARILGVLLLVFQGAIIDYYLIQGESSRWFAWLLTDGVVLATWIAAMLISYRRLSSRKQRYSLDQGVGFFNDELAFAYIAWLVYALHLVPQVATLFRTKASKLDEKTMVFGPNMLKMCLCITPALFLFLLFAHHDSKPRTSRKFYLEKLSGAVTLDLFDSVEMLEYLFEKDAVPDSVNIAILIFSCINFFLPVFALYELKHNKFHANGQVSPLSFKIFYICSFLFFVNVPFLVIRLILWHSYHLDISVLLAKNALAIVLGVIEIAEFCGDERPKKCLSCSNTFAKSSFKSHLEVCANEATGELELMRVNEQSPSNDGPTITVKTGDPNLA</sequence>
<dbReference type="InParanoid" id="A0A6P8HHN4"/>
<comment type="similarity">
    <text evidence="1">Belongs to the TMEM121 family.</text>
</comment>
<dbReference type="RefSeq" id="XP_031555909.1">
    <property type="nucleotide sequence ID" value="XM_031700049.1"/>
</dbReference>
<dbReference type="Proteomes" id="UP000515163">
    <property type="component" value="Unplaced"/>
</dbReference>
<evidence type="ECO:0000313" key="5">
    <source>
        <dbReference type="RefSeq" id="XP_031555909.1"/>
    </source>
</evidence>
<dbReference type="GeneID" id="116292696"/>
<dbReference type="PANTHER" id="PTHR47399">
    <property type="entry name" value="TRANSMEMBRANE PROTEIN 121B"/>
    <property type="match status" value="1"/>
</dbReference>
<feature type="region of interest" description="Disordered" evidence="2">
    <location>
        <begin position="321"/>
        <end position="341"/>
    </location>
</feature>
<accession>A0A6P8HHN4</accession>
<keyword evidence="4" id="KW-1185">Reference proteome</keyword>
<evidence type="ECO:0000256" key="1">
    <source>
        <dbReference type="ARBA" id="ARBA00007711"/>
    </source>
</evidence>
<feature type="transmembrane region" description="Helical" evidence="3">
    <location>
        <begin position="187"/>
        <end position="208"/>
    </location>
</feature>
<feature type="transmembrane region" description="Helical" evidence="3">
    <location>
        <begin position="228"/>
        <end position="251"/>
    </location>
</feature>
<feature type="compositionally biased region" description="Polar residues" evidence="2">
    <location>
        <begin position="321"/>
        <end position="333"/>
    </location>
</feature>
<dbReference type="Pfam" id="PF14997">
    <property type="entry name" value="CECR6_TMEM121"/>
    <property type="match status" value="1"/>
</dbReference>
<dbReference type="InterPro" id="IPR026624">
    <property type="entry name" value="CECR6"/>
</dbReference>
<dbReference type="FunCoup" id="A0A6P8HHN4">
    <property type="interactions" value="10"/>
</dbReference>
<proteinExistence type="inferred from homology"/>
<name>A0A6P8HHN4_ACTTE</name>
<evidence type="ECO:0000256" key="3">
    <source>
        <dbReference type="SAM" id="Phobius"/>
    </source>
</evidence>
<dbReference type="KEGG" id="aten:116292696"/>
<evidence type="ECO:0000313" key="4">
    <source>
        <dbReference type="Proteomes" id="UP000515163"/>
    </source>
</evidence>
<dbReference type="InterPro" id="IPR032776">
    <property type="entry name" value="CECR6/TMEM121"/>
</dbReference>
<organism evidence="4 5">
    <name type="scientific">Actinia tenebrosa</name>
    <name type="common">Australian red waratah sea anemone</name>
    <dbReference type="NCBI Taxonomy" id="6105"/>
    <lineage>
        <taxon>Eukaryota</taxon>
        <taxon>Metazoa</taxon>
        <taxon>Cnidaria</taxon>
        <taxon>Anthozoa</taxon>
        <taxon>Hexacorallia</taxon>
        <taxon>Actiniaria</taxon>
        <taxon>Actiniidae</taxon>
        <taxon>Actinia</taxon>
    </lineage>
</organism>
<evidence type="ECO:0000256" key="2">
    <source>
        <dbReference type="SAM" id="MobiDB-lite"/>
    </source>
</evidence>